<sequence length="165" mass="18422">MAVGNRGEKAQRQDGADDMRRIDTSSLEDILGFHLRMANVALYHDFSRAMEDLGLTQKQVAVLELIAQNEGASQIDIAATLGMDRATMMSLVNRLEDRNLVARRPSPVDRRRQQLILTGEGQEILAACRDLIAAHERKFTGRFSKEELKTFVGFLKRVYAGDSSG</sequence>
<dbReference type="SMART" id="SM00347">
    <property type="entry name" value="HTH_MARR"/>
    <property type="match status" value="1"/>
</dbReference>
<dbReference type="InterPro" id="IPR039422">
    <property type="entry name" value="MarR/SlyA-like"/>
</dbReference>
<evidence type="ECO:0000313" key="2">
    <source>
        <dbReference type="EMBL" id="SCB21743.1"/>
    </source>
</evidence>
<gene>
    <name evidence="2" type="ORF">GA0061101_10473</name>
</gene>
<dbReference type="Proteomes" id="UP000199205">
    <property type="component" value="Unassembled WGS sequence"/>
</dbReference>
<dbReference type="SUPFAM" id="SSF46785">
    <property type="entry name" value="Winged helix' DNA-binding domain"/>
    <property type="match status" value="1"/>
</dbReference>
<dbReference type="Pfam" id="PF12802">
    <property type="entry name" value="MarR_2"/>
    <property type="match status" value="1"/>
</dbReference>
<dbReference type="Gene3D" id="1.10.10.10">
    <property type="entry name" value="Winged helix-like DNA-binding domain superfamily/Winged helix DNA-binding domain"/>
    <property type="match status" value="1"/>
</dbReference>
<dbReference type="AlphaFoldDB" id="A0A1C3V1X9"/>
<dbReference type="InterPro" id="IPR036388">
    <property type="entry name" value="WH-like_DNA-bd_sf"/>
</dbReference>
<dbReference type="GO" id="GO:0006950">
    <property type="term" value="P:response to stress"/>
    <property type="evidence" value="ECO:0007669"/>
    <property type="project" value="TreeGrafter"/>
</dbReference>
<accession>A0A1C3V1X9</accession>
<dbReference type="GO" id="GO:0003677">
    <property type="term" value="F:DNA binding"/>
    <property type="evidence" value="ECO:0007669"/>
    <property type="project" value="UniProtKB-KW"/>
</dbReference>
<dbReference type="InterPro" id="IPR000835">
    <property type="entry name" value="HTH_MarR-typ"/>
</dbReference>
<feature type="domain" description="HTH marR-type" evidence="1">
    <location>
        <begin position="28"/>
        <end position="160"/>
    </location>
</feature>
<evidence type="ECO:0000313" key="3">
    <source>
        <dbReference type="Proteomes" id="UP000199205"/>
    </source>
</evidence>
<dbReference type="PANTHER" id="PTHR33164:SF43">
    <property type="entry name" value="HTH-TYPE TRANSCRIPTIONAL REPRESSOR YETL"/>
    <property type="match status" value="1"/>
</dbReference>
<protein>
    <submittedName>
        <fullName evidence="2">DNA-binding transcriptional regulator, MarR family</fullName>
    </submittedName>
</protein>
<dbReference type="PANTHER" id="PTHR33164">
    <property type="entry name" value="TRANSCRIPTIONAL REGULATOR, MARR FAMILY"/>
    <property type="match status" value="1"/>
</dbReference>
<dbReference type="EMBL" id="FMAF01000004">
    <property type="protein sequence ID" value="SCB21743.1"/>
    <property type="molecule type" value="Genomic_DNA"/>
</dbReference>
<organism evidence="2 3">
    <name type="scientific">Rhizobium lusitanum</name>
    <dbReference type="NCBI Taxonomy" id="293958"/>
    <lineage>
        <taxon>Bacteria</taxon>
        <taxon>Pseudomonadati</taxon>
        <taxon>Pseudomonadota</taxon>
        <taxon>Alphaproteobacteria</taxon>
        <taxon>Hyphomicrobiales</taxon>
        <taxon>Rhizobiaceae</taxon>
        <taxon>Rhizobium/Agrobacterium group</taxon>
        <taxon>Rhizobium</taxon>
    </lineage>
</organism>
<reference evidence="2 3" key="1">
    <citation type="submission" date="2016-08" db="EMBL/GenBank/DDBJ databases">
        <authorList>
            <person name="Seilhamer J.J."/>
        </authorList>
    </citation>
    <scope>NUCLEOTIDE SEQUENCE [LARGE SCALE GENOMIC DNA]</scope>
    <source>
        <strain evidence="2 3">P1-7</strain>
    </source>
</reference>
<dbReference type="InterPro" id="IPR036390">
    <property type="entry name" value="WH_DNA-bd_sf"/>
</dbReference>
<proteinExistence type="predicted"/>
<dbReference type="GO" id="GO:0003700">
    <property type="term" value="F:DNA-binding transcription factor activity"/>
    <property type="evidence" value="ECO:0007669"/>
    <property type="project" value="InterPro"/>
</dbReference>
<keyword evidence="2" id="KW-0238">DNA-binding</keyword>
<dbReference type="PRINTS" id="PR00598">
    <property type="entry name" value="HTHMARR"/>
</dbReference>
<dbReference type="PROSITE" id="PS50995">
    <property type="entry name" value="HTH_MARR_2"/>
    <property type="match status" value="1"/>
</dbReference>
<name>A0A1C3V1X9_9HYPH</name>
<evidence type="ECO:0000259" key="1">
    <source>
        <dbReference type="PROSITE" id="PS50995"/>
    </source>
</evidence>